<feature type="non-terminal residue" evidence="4">
    <location>
        <position position="1"/>
    </location>
</feature>
<feature type="signal peptide" evidence="3">
    <location>
        <begin position="1"/>
        <end position="35"/>
    </location>
</feature>
<evidence type="ECO:0000256" key="2">
    <source>
        <dbReference type="ARBA" id="ARBA00022737"/>
    </source>
</evidence>
<evidence type="ECO:0000256" key="1">
    <source>
        <dbReference type="ARBA" id="ARBA00022614"/>
    </source>
</evidence>
<dbReference type="AlphaFoldDB" id="A0AAV2QM71"/>
<dbReference type="PANTHER" id="PTHR24366:SF96">
    <property type="entry name" value="LEUCINE RICH REPEAT CONTAINING 53"/>
    <property type="match status" value="1"/>
</dbReference>
<gene>
    <name evidence="4" type="ORF">MNOR_LOCUS13756</name>
</gene>
<dbReference type="InterPro" id="IPR032675">
    <property type="entry name" value="LRR_dom_sf"/>
</dbReference>
<organism evidence="4 5">
    <name type="scientific">Meganyctiphanes norvegica</name>
    <name type="common">Northern krill</name>
    <name type="synonym">Thysanopoda norvegica</name>
    <dbReference type="NCBI Taxonomy" id="48144"/>
    <lineage>
        <taxon>Eukaryota</taxon>
        <taxon>Metazoa</taxon>
        <taxon>Ecdysozoa</taxon>
        <taxon>Arthropoda</taxon>
        <taxon>Crustacea</taxon>
        <taxon>Multicrustacea</taxon>
        <taxon>Malacostraca</taxon>
        <taxon>Eumalacostraca</taxon>
        <taxon>Eucarida</taxon>
        <taxon>Euphausiacea</taxon>
        <taxon>Euphausiidae</taxon>
        <taxon>Meganyctiphanes</taxon>
    </lineage>
</organism>
<keyword evidence="1" id="KW-0433">Leucine-rich repeat</keyword>
<reference evidence="4 5" key="1">
    <citation type="submission" date="2024-05" db="EMBL/GenBank/DDBJ databases">
        <authorList>
            <person name="Wallberg A."/>
        </authorList>
    </citation>
    <scope>NUCLEOTIDE SEQUENCE [LARGE SCALE GENOMIC DNA]</scope>
</reference>
<dbReference type="PANTHER" id="PTHR24366">
    <property type="entry name" value="IG(IMMUNOGLOBULIN) AND LRR(LEUCINE RICH REPEAT) DOMAINS"/>
    <property type="match status" value="1"/>
</dbReference>
<evidence type="ECO:0000256" key="3">
    <source>
        <dbReference type="SAM" id="SignalP"/>
    </source>
</evidence>
<evidence type="ECO:0008006" key="6">
    <source>
        <dbReference type="Google" id="ProtNLM"/>
    </source>
</evidence>
<dbReference type="Gene3D" id="3.80.10.10">
    <property type="entry name" value="Ribonuclease Inhibitor"/>
    <property type="match status" value="1"/>
</dbReference>
<accession>A0AAV2QM71</accession>
<dbReference type="Proteomes" id="UP001497623">
    <property type="component" value="Unassembled WGS sequence"/>
</dbReference>
<keyword evidence="5" id="KW-1185">Reference proteome</keyword>
<dbReference type="EMBL" id="CAXKWB010008003">
    <property type="protein sequence ID" value="CAL4089276.1"/>
    <property type="molecule type" value="Genomic_DNA"/>
</dbReference>
<dbReference type="InterPro" id="IPR026906">
    <property type="entry name" value="LRR_5"/>
</dbReference>
<dbReference type="Pfam" id="PF13306">
    <property type="entry name" value="LRR_5"/>
    <property type="match status" value="1"/>
</dbReference>
<comment type="caution">
    <text evidence="4">The sequence shown here is derived from an EMBL/GenBank/DDBJ whole genome shotgun (WGS) entry which is preliminary data.</text>
</comment>
<keyword evidence="3" id="KW-0732">Signal</keyword>
<sequence length="368" mass="41216">QQQHPVMLFRCSTMGLHSLFYLGLVVQVVIGLAQSNNLESEVSVRESSCPAAEDITPCTCEEVNNLLQKRTNLDCSQIEDDDDLQRIFTAIQPTEFFDFKITGNQNIKTLKSGVFGESTFVKFHVSNTSLEEIEDEALYGSKDTAKSIDFIFNNLHTDTFPFHTIIEYTELTYLYLLGNNFTTWPTVASNNLNTYDLSFNPLPKTIPHDAFDGLPTVANIYIQDMGFRSVEPGAFANLPSLSVVWMPGHYIETISEGSFVTNSTSLVGIYLQRCEVETVEAGAFDAALPYMIDLHNNDMTDIPEEVWRPYLQAGFTLNFADNHQLECDCGLAWLVREPDLLKQVSKSTTCGDAETPIQSLNPDDFSDC</sequence>
<name>A0AAV2QM71_MEGNR</name>
<feature type="chain" id="PRO_5043427428" description="Oplophorus-luciferin 2-monooxygenase non-catalytic subunit" evidence="3">
    <location>
        <begin position="36"/>
        <end position="368"/>
    </location>
</feature>
<protein>
    <recommendedName>
        <fullName evidence="6">Oplophorus-luciferin 2-monooxygenase non-catalytic subunit</fullName>
    </recommendedName>
</protein>
<keyword evidence="2" id="KW-0677">Repeat</keyword>
<evidence type="ECO:0000313" key="4">
    <source>
        <dbReference type="EMBL" id="CAL4089276.1"/>
    </source>
</evidence>
<dbReference type="SUPFAM" id="SSF52058">
    <property type="entry name" value="L domain-like"/>
    <property type="match status" value="1"/>
</dbReference>
<proteinExistence type="predicted"/>
<evidence type="ECO:0000313" key="5">
    <source>
        <dbReference type="Proteomes" id="UP001497623"/>
    </source>
</evidence>